<sequence length="236" mass="27273">MGKKGSKQNNTTEVRRGSINNTDITIVNHNETDHSKFSVACTPTEKEQTSQPWQELKKGIQSVDDMRKRVRQLPLDHVLPLLKELLDSFEKDPTARDTTEWLKVVLLTHTAYFMSQPDTVQRLSNVYKALDDRLTAYPKLLAMHGRLDLVQNQVEARRRRENASDDEHALDTEDEEDEEDDEEDQSESEIEDDDEDIESDEDDNLMEMDHDNEMFKEEEQDSGSEEEAVSSDSDLE</sequence>
<feature type="domain" description="Small-subunit processome Utp12" evidence="5">
    <location>
        <begin position="63"/>
        <end position="152"/>
    </location>
</feature>
<dbReference type="Proteomes" id="UP000093000">
    <property type="component" value="Unassembled WGS sequence"/>
</dbReference>
<feature type="region of interest" description="Disordered" evidence="4">
    <location>
        <begin position="157"/>
        <end position="236"/>
    </location>
</feature>
<comment type="subcellular location">
    <subcellularLocation>
        <location evidence="1">Nucleus</location>
    </subcellularLocation>
</comment>
<feature type="compositionally biased region" description="Acidic residues" evidence="4">
    <location>
        <begin position="172"/>
        <end position="206"/>
    </location>
</feature>
<feature type="compositionally biased region" description="Basic and acidic residues" evidence="4">
    <location>
        <begin position="157"/>
        <end position="171"/>
    </location>
</feature>
<name>A0A1C7N807_9FUNG</name>
<dbReference type="PANTHER" id="PTHR44267">
    <property type="entry name" value="WD REPEAT-CONTAINING PROTEIN 43"/>
    <property type="match status" value="1"/>
</dbReference>
<gene>
    <name evidence="6" type="ORF">A0J61_06714</name>
</gene>
<dbReference type="InParanoid" id="A0A1C7N807"/>
<protein>
    <recommendedName>
        <fullName evidence="5">Small-subunit processome Utp12 domain-containing protein</fullName>
    </recommendedName>
</protein>
<evidence type="ECO:0000313" key="6">
    <source>
        <dbReference type="EMBL" id="OBZ85233.1"/>
    </source>
</evidence>
<dbReference type="GO" id="GO:0000462">
    <property type="term" value="P:maturation of SSU-rRNA from tricistronic rRNA transcript (SSU-rRNA, 5.8S rRNA, LSU-rRNA)"/>
    <property type="evidence" value="ECO:0007669"/>
    <property type="project" value="TreeGrafter"/>
</dbReference>
<dbReference type="OrthoDB" id="30195at2759"/>
<evidence type="ECO:0000256" key="3">
    <source>
        <dbReference type="ARBA" id="ARBA00038335"/>
    </source>
</evidence>
<evidence type="ECO:0000256" key="1">
    <source>
        <dbReference type="ARBA" id="ARBA00004123"/>
    </source>
</evidence>
<dbReference type="STRING" id="101091.A0A1C7N807"/>
<keyword evidence="7" id="KW-1185">Reference proteome</keyword>
<proteinExistence type="inferred from homology"/>
<organism evidence="6 7">
    <name type="scientific">Choanephora cucurbitarum</name>
    <dbReference type="NCBI Taxonomy" id="101091"/>
    <lineage>
        <taxon>Eukaryota</taxon>
        <taxon>Fungi</taxon>
        <taxon>Fungi incertae sedis</taxon>
        <taxon>Mucoromycota</taxon>
        <taxon>Mucoromycotina</taxon>
        <taxon>Mucoromycetes</taxon>
        <taxon>Mucorales</taxon>
        <taxon>Mucorineae</taxon>
        <taxon>Choanephoraceae</taxon>
        <taxon>Choanephoroideae</taxon>
        <taxon>Choanephora</taxon>
    </lineage>
</organism>
<dbReference type="AlphaFoldDB" id="A0A1C7N807"/>
<dbReference type="GO" id="GO:0005730">
    <property type="term" value="C:nucleolus"/>
    <property type="evidence" value="ECO:0007669"/>
    <property type="project" value="TreeGrafter"/>
</dbReference>
<dbReference type="PANTHER" id="PTHR44267:SF1">
    <property type="entry name" value="WD REPEAT-CONTAINING PROTEIN 43"/>
    <property type="match status" value="1"/>
</dbReference>
<feature type="compositionally biased region" description="Basic and acidic residues" evidence="4">
    <location>
        <begin position="207"/>
        <end position="217"/>
    </location>
</feature>
<feature type="compositionally biased region" description="Acidic residues" evidence="4">
    <location>
        <begin position="218"/>
        <end position="236"/>
    </location>
</feature>
<reference evidence="6 7" key="1">
    <citation type="submission" date="2016-03" db="EMBL/GenBank/DDBJ databases">
        <title>Choanephora cucurbitarum.</title>
        <authorList>
            <person name="Min B."/>
            <person name="Park H."/>
            <person name="Park J.-H."/>
            <person name="Shin H.-D."/>
            <person name="Choi I.-G."/>
        </authorList>
    </citation>
    <scope>NUCLEOTIDE SEQUENCE [LARGE SCALE GENOMIC DNA]</scope>
    <source>
        <strain evidence="6 7">KUS-F28377</strain>
    </source>
</reference>
<dbReference type="Pfam" id="PF04003">
    <property type="entry name" value="Utp12"/>
    <property type="match status" value="1"/>
</dbReference>
<accession>A0A1C7N807</accession>
<keyword evidence="2" id="KW-0539">Nucleus</keyword>
<dbReference type="InterPro" id="IPR007148">
    <property type="entry name" value="SSU_processome_Utp12"/>
</dbReference>
<dbReference type="InterPro" id="IPR052414">
    <property type="entry name" value="U3_snoRNA-assoc_WDR"/>
</dbReference>
<dbReference type="EMBL" id="LUGH01000419">
    <property type="protein sequence ID" value="OBZ85233.1"/>
    <property type="molecule type" value="Genomic_DNA"/>
</dbReference>
<evidence type="ECO:0000259" key="5">
    <source>
        <dbReference type="Pfam" id="PF04003"/>
    </source>
</evidence>
<evidence type="ECO:0000256" key="2">
    <source>
        <dbReference type="ARBA" id="ARBA00023242"/>
    </source>
</evidence>
<evidence type="ECO:0000313" key="7">
    <source>
        <dbReference type="Proteomes" id="UP000093000"/>
    </source>
</evidence>
<comment type="similarity">
    <text evidence="3">Belongs to the UTP5 family.</text>
</comment>
<evidence type="ECO:0000256" key="4">
    <source>
        <dbReference type="SAM" id="MobiDB-lite"/>
    </source>
</evidence>
<comment type="caution">
    <text evidence="6">The sequence shown here is derived from an EMBL/GenBank/DDBJ whole genome shotgun (WGS) entry which is preliminary data.</text>
</comment>